<dbReference type="Proteomes" id="UP000234560">
    <property type="component" value="Chromosome"/>
</dbReference>
<dbReference type="InterPro" id="IPR031636">
    <property type="entry name" value="PknG_TPR"/>
</dbReference>
<dbReference type="RefSeq" id="WP_101678739.1">
    <property type="nucleotide sequence ID" value="NZ_CP136958.1"/>
</dbReference>
<feature type="compositionally biased region" description="Acidic residues" evidence="9">
    <location>
        <begin position="12"/>
        <end position="22"/>
    </location>
</feature>
<dbReference type="SUPFAM" id="SSF56112">
    <property type="entry name" value="Protein kinase-like (PK-like)"/>
    <property type="match status" value="1"/>
</dbReference>
<dbReference type="GO" id="GO:0004674">
    <property type="term" value="F:protein serine/threonine kinase activity"/>
    <property type="evidence" value="ECO:0007669"/>
    <property type="project" value="UniProtKB-KW"/>
</dbReference>
<dbReference type="Gene3D" id="3.30.200.20">
    <property type="entry name" value="Phosphorylase Kinase, domain 1"/>
    <property type="match status" value="1"/>
</dbReference>
<keyword evidence="3" id="KW-0808">Transferase</keyword>
<keyword evidence="2" id="KW-0723">Serine/threonine-protein kinase</keyword>
<proteinExistence type="predicted"/>
<evidence type="ECO:0000313" key="12">
    <source>
        <dbReference type="Proteomes" id="UP000234560"/>
    </source>
</evidence>
<evidence type="ECO:0000256" key="3">
    <source>
        <dbReference type="ARBA" id="ARBA00022679"/>
    </source>
</evidence>
<dbReference type="GO" id="GO:0005524">
    <property type="term" value="F:ATP binding"/>
    <property type="evidence" value="ECO:0007669"/>
    <property type="project" value="UniProtKB-KW"/>
</dbReference>
<dbReference type="SMART" id="SM00220">
    <property type="entry name" value="S_TKc"/>
    <property type="match status" value="1"/>
</dbReference>
<dbReference type="Pfam" id="PF00069">
    <property type="entry name" value="Pkinase"/>
    <property type="match status" value="1"/>
</dbReference>
<dbReference type="InterPro" id="IPR000719">
    <property type="entry name" value="Prot_kinase_dom"/>
</dbReference>
<evidence type="ECO:0000256" key="9">
    <source>
        <dbReference type="SAM" id="MobiDB-lite"/>
    </source>
</evidence>
<dbReference type="CDD" id="cd14014">
    <property type="entry name" value="STKc_PknB_like"/>
    <property type="match status" value="1"/>
</dbReference>
<evidence type="ECO:0000256" key="1">
    <source>
        <dbReference type="ARBA" id="ARBA00012513"/>
    </source>
</evidence>
<evidence type="ECO:0000256" key="7">
    <source>
        <dbReference type="ARBA" id="ARBA00047899"/>
    </source>
</evidence>
<dbReference type="EC" id="2.7.11.1" evidence="1"/>
<accession>A0AAF1BWE8</accession>
<organism evidence="11 12">
    <name type="scientific">Corynebacterium pyruviciproducens</name>
    <dbReference type="NCBI Taxonomy" id="598660"/>
    <lineage>
        <taxon>Bacteria</taxon>
        <taxon>Bacillati</taxon>
        <taxon>Actinomycetota</taxon>
        <taxon>Actinomycetes</taxon>
        <taxon>Mycobacteriales</taxon>
        <taxon>Corynebacteriaceae</taxon>
        <taxon>Corynebacterium</taxon>
    </lineage>
</organism>
<dbReference type="InterPro" id="IPR011009">
    <property type="entry name" value="Kinase-like_dom_sf"/>
</dbReference>
<dbReference type="PANTHER" id="PTHR24363:SF0">
    <property type="entry name" value="SERINE_THREONINE KINASE LIKE DOMAIN CONTAINING 1"/>
    <property type="match status" value="1"/>
</dbReference>
<feature type="region of interest" description="Disordered" evidence="9">
    <location>
        <begin position="1"/>
        <end position="22"/>
    </location>
</feature>
<evidence type="ECO:0000256" key="4">
    <source>
        <dbReference type="ARBA" id="ARBA00022741"/>
    </source>
</evidence>
<dbReference type="AlphaFoldDB" id="A0AAF1BWE8"/>
<keyword evidence="4" id="KW-0547">Nucleotide-binding</keyword>
<dbReference type="KEGG" id="cpyr:CYJ47_00860"/>
<evidence type="ECO:0000256" key="5">
    <source>
        <dbReference type="ARBA" id="ARBA00022777"/>
    </source>
</evidence>
<dbReference type="Gene3D" id="1.25.40.10">
    <property type="entry name" value="Tetratricopeptide repeat domain"/>
    <property type="match status" value="2"/>
</dbReference>
<reference evidence="11" key="1">
    <citation type="submission" date="2017-12" db="EMBL/GenBank/DDBJ databases">
        <authorList>
            <person name="Thomas-White K."/>
            <person name="Wolfe A.J."/>
        </authorList>
    </citation>
    <scope>NUCLEOTIDE SEQUENCE</scope>
    <source>
        <strain evidence="11">UMB0763</strain>
    </source>
</reference>
<comment type="catalytic activity">
    <reaction evidence="8">
        <text>L-seryl-[protein] + ATP = O-phospho-L-seryl-[protein] + ADP + H(+)</text>
        <dbReference type="Rhea" id="RHEA:17989"/>
        <dbReference type="Rhea" id="RHEA-COMP:9863"/>
        <dbReference type="Rhea" id="RHEA-COMP:11604"/>
        <dbReference type="ChEBI" id="CHEBI:15378"/>
        <dbReference type="ChEBI" id="CHEBI:29999"/>
        <dbReference type="ChEBI" id="CHEBI:30616"/>
        <dbReference type="ChEBI" id="CHEBI:83421"/>
        <dbReference type="ChEBI" id="CHEBI:456216"/>
        <dbReference type="EC" id="2.7.11.1"/>
    </reaction>
</comment>
<dbReference type="InterPro" id="IPR008271">
    <property type="entry name" value="Ser/Thr_kinase_AS"/>
</dbReference>
<comment type="catalytic activity">
    <reaction evidence="7">
        <text>L-threonyl-[protein] + ATP = O-phospho-L-threonyl-[protein] + ADP + H(+)</text>
        <dbReference type="Rhea" id="RHEA:46608"/>
        <dbReference type="Rhea" id="RHEA-COMP:11060"/>
        <dbReference type="Rhea" id="RHEA-COMP:11605"/>
        <dbReference type="ChEBI" id="CHEBI:15378"/>
        <dbReference type="ChEBI" id="CHEBI:30013"/>
        <dbReference type="ChEBI" id="CHEBI:30616"/>
        <dbReference type="ChEBI" id="CHEBI:61977"/>
        <dbReference type="ChEBI" id="CHEBI:456216"/>
        <dbReference type="EC" id="2.7.11.1"/>
    </reaction>
</comment>
<evidence type="ECO:0000256" key="6">
    <source>
        <dbReference type="ARBA" id="ARBA00022840"/>
    </source>
</evidence>
<feature type="domain" description="Protein kinase" evidence="10">
    <location>
        <begin position="132"/>
        <end position="393"/>
    </location>
</feature>
<dbReference type="PROSITE" id="PS50011">
    <property type="entry name" value="PROTEIN_KINASE_DOM"/>
    <property type="match status" value="1"/>
</dbReference>
<dbReference type="Gene3D" id="1.10.510.10">
    <property type="entry name" value="Transferase(Phosphotransferase) domain 1"/>
    <property type="match status" value="1"/>
</dbReference>
<evidence type="ECO:0000256" key="8">
    <source>
        <dbReference type="ARBA" id="ARBA00048679"/>
    </source>
</evidence>
<protein>
    <recommendedName>
        <fullName evidence="1">non-specific serine/threonine protein kinase</fullName>
        <ecNumber evidence="1">2.7.11.1</ecNumber>
    </recommendedName>
</protein>
<evidence type="ECO:0000313" key="11">
    <source>
        <dbReference type="EMBL" id="WOT02362.1"/>
    </source>
</evidence>
<dbReference type="EMBL" id="CP136958">
    <property type="protein sequence ID" value="WOT02362.1"/>
    <property type="molecule type" value="Genomic_DNA"/>
</dbReference>
<dbReference type="InterPro" id="IPR011990">
    <property type="entry name" value="TPR-like_helical_dom_sf"/>
</dbReference>
<evidence type="ECO:0000259" key="10">
    <source>
        <dbReference type="PROSITE" id="PS50011"/>
    </source>
</evidence>
<dbReference type="PANTHER" id="PTHR24363">
    <property type="entry name" value="SERINE/THREONINE PROTEIN KINASE"/>
    <property type="match status" value="1"/>
</dbReference>
<sequence length="777" mass="85785">MAETEAIAFNPFDDDDDDEDEYGGTELQALIDNLAGIDYPATMATMATMAQPNADDAPGATADPSAKYRKIALEEFRKRRTDSRSGRIVADGMVTLPFVPLTDPLTACVDPTTFTGVEPPTLHKGDVVAGQYDVKGVLAHGGLGWIYLAQDRNVSGRWVVLKGMRGDAKAEDKGAAVAEREFLADITHPEIVRIYNFVDDPRVEDGFIVMEYVGGPSLKERRKTYENRLYPADLAIGYILELLPALGYLHSRGVVYNDVKPSNIILTEDQVKLIDLGAVSGIGAYGYIYGTKGFAAPEVPTEGPSIASDIYSIGRTLASLIVDMPKGDDGRYLPGIPSPKNEPLFRRHLSLYRLLQRATNPDPSKRMASVDELSTQLYGVLREIRAVRDHTFFPAQHSMFSPQRATFGTKHRIFRTDQLIDGINRTVYLTPQEIVSALPIPNIDSSDIGAPIINSAVYSEPAEELESMQQALQVEEYRSSREIPYNIVRILLDMGLTGEAQTWLTALEGELGTNWQIAWLSGITSLLLDNLPAAQRHFDTVLAILPGEAAPKLALAATDELILQRMGMARTPLLNDTITRAAAVLNQQMNDLKLEIMSDTWSHITTDPAALRFHTMRLYALVWMTNPTTVSSAFGLSRLLVVENQVELAVRVLDRLNASSRHHRMSKLTTIVTLISDDPTESRIRRAARRLEEIPTNEPRLMQVKVAVLSAALLFLRNHGLDAAASTNPLFEYPFTQTGIRTGLSTTLRALARTAPFARHRYTLVDLANAVRPSTTF</sequence>
<reference evidence="11" key="2">
    <citation type="submission" date="2023-10" db="EMBL/GenBank/DDBJ databases">
        <authorList>
            <person name="Choi B."/>
        </authorList>
    </citation>
    <scope>NUCLEOTIDE SEQUENCE</scope>
    <source>
        <strain evidence="11">UMB0763</strain>
    </source>
</reference>
<dbReference type="PROSITE" id="PS00108">
    <property type="entry name" value="PROTEIN_KINASE_ST"/>
    <property type="match status" value="1"/>
</dbReference>
<name>A0AAF1BWE8_9CORY</name>
<dbReference type="Pfam" id="PF16918">
    <property type="entry name" value="PknG_TPR"/>
    <property type="match status" value="1"/>
</dbReference>
<evidence type="ECO:0000256" key="2">
    <source>
        <dbReference type="ARBA" id="ARBA00022527"/>
    </source>
</evidence>
<gene>
    <name evidence="11" type="ORF">CYJ47_00860</name>
</gene>
<keyword evidence="6" id="KW-0067">ATP-binding</keyword>
<keyword evidence="5" id="KW-0418">Kinase</keyword>